<sequence>MNRLLAVRWPAVLAGRALPGGSSCTVGDR</sequence>
<organism evidence="1 2">
    <name type="scientific">Streptomyces roseochromogenus subsp. oscitans DS 12.976</name>
    <dbReference type="NCBI Taxonomy" id="1352936"/>
    <lineage>
        <taxon>Bacteria</taxon>
        <taxon>Bacillati</taxon>
        <taxon>Actinomycetota</taxon>
        <taxon>Actinomycetes</taxon>
        <taxon>Kitasatosporales</taxon>
        <taxon>Streptomycetaceae</taxon>
        <taxon>Streptomyces</taxon>
    </lineage>
</organism>
<comment type="caution">
    <text evidence="1">The sequence shown here is derived from an EMBL/GenBank/DDBJ whole genome shotgun (WGS) entry which is preliminary data.</text>
</comment>
<dbReference type="HOGENOM" id="CLU_3410345_0_0_11"/>
<protein>
    <submittedName>
        <fullName evidence="1">Uncharacterized protein</fullName>
    </submittedName>
</protein>
<accession>V6JFN4</accession>
<name>V6JFN4_STRRC</name>
<proteinExistence type="predicted"/>
<reference evidence="1 2" key="1">
    <citation type="journal article" date="2014" name="Genome Announc.">
        <title>Draft Genome Sequence of Streptomyces roseochromogenes subsp. oscitans DS 12.976, Producer of the Aminocoumarin Antibiotic Clorobiocin.</title>
        <authorList>
            <person name="Ruckert C."/>
            <person name="Kalinowski J."/>
            <person name="Heide L."/>
            <person name="Apel A.K."/>
        </authorList>
    </citation>
    <scope>NUCLEOTIDE SEQUENCE [LARGE SCALE GENOMIC DNA]</scope>
    <source>
        <strain evidence="1 2">DS 12.976</strain>
    </source>
</reference>
<keyword evidence="2" id="KW-1185">Reference proteome</keyword>
<evidence type="ECO:0000313" key="2">
    <source>
        <dbReference type="Proteomes" id="UP000017984"/>
    </source>
</evidence>
<dbReference type="EMBL" id="AWQX01000391">
    <property type="protein sequence ID" value="EST18528.1"/>
    <property type="molecule type" value="Genomic_DNA"/>
</dbReference>
<evidence type="ECO:0000313" key="1">
    <source>
        <dbReference type="EMBL" id="EST18528.1"/>
    </source>
</evidence>
<gene>
    <name evidence="1" type="ORF">M878_45240</name>
</gene>
<dbReference type="Proteomes" id="UP000017984">
    <property type="component" value="Chromosome"/>
</dbReference>
<dbReference type="AlphaFoldDB" id="V6JFN4"/>